<evidence type="ECO:0000259" key="5">
    <source>
        <dbReference type="PROSITE" id="PS50089"/>
    </source>
</evidence>
<dbReference type="Proteomes" id="UP000005240">
    <property type="component" value="Unassembled WGS sequence"/>
</dbReference>
<dbReference type="Pfam" id="PF13639">
    <property type="entry name" value="zf-RING_2"/>
    <property type="match status" value="1"/>
</dbReference>
<keyword evidence="2 4" id="KW-0863">Zinc-finger</keyword>
<dbReference type="SUPFAM" id="SSF57850">
    <property type="entry name" value="RING/U-box"/>
    <property type="match status" value="1"/>
</dbReference>
<proteinExistence type="predicted"/>
<evidence type="ECO:0000313" key="6">
    <source>
        <dbReference type="EMBL" id="OAV97951.1"/>
    </source>
</evidence>
<evidence type="ECO:0000256" key="2">
    <source>
        <dbReference type="ARBA" id="ARBA00022771"/>
    </source>
</evidence>
<dbReference type="Gene3D" id="3.30.40.10">
    <property type="entry name" value="Zinc/RING finger domain, C3HC4 (zinc finger)"/>
    <property type="match status" value="1"/>
</dbReference>
<keyword evidence="3" id="KW-0862">Zinc</keyword>
<dbReference type="PANTHER" id="PTHR45969:SF69">
    <property type="entry name" value="FINGER DOMAIN PROTEIN, PUTATIVE (AFU_ORTHOLOGUE AFUA_3G12190)-RELATED"/>
    <property type="match status" value="1"/>
</dbReference>
<dbReference type="GO" id="GO:0061630">
    <property type="term" value="F:ubiquitin protein ligase activity"/>
    <property type="evidence" value="ECO:0007669"/>
    <property type="project" value="TreeGrafter"/>
</dbReference>
<dbReference type="CDD" id="cd16448">
    <property type="entry name" value="RING-H2"/>
    <property type="match status" value="1"/>
</dbReference>
<protein>
    <submittedName>
        <fullName evidence="7">RING-type domain-containing protein</fullName>
    </submittedName>
</protein>
<dbReference type="EnsemblFungi" id="PTTG_25889-t43_1">
    <property type="protein sequence ID" value="PTTG_25889-t43_1-p1"/>
    <property type="gene ID" value="PTTG_25889"/>
</dbReference>
<organism evidence="6">
    <name type="scientific">Puccinia triticina (isolate 1-1 / race 1 (BBBD))</name>
    <name type="common">Brown leaf rust fungus</name>
    <dbReference type="NCBI Taxonomy" id="630390"/>
    <lineage>
        <taxon>Eukaryota</taxon>
        <taxon>Fungi</taxon>
        <taxon>Dikarya</taxon>
        <taxon>Basidiomycota</taxon>
        <taxon>Pucciniomycotina</taxon>
        <taxon>Pucciniomycetes</taxon>
        <taxon>Pucciniales</taxon>
        <taxon>Pucciniaceae</taxon>
        <taxon>Puccinia</taxon>
    </lineage>
</organism>
<keyword evidence="1" id="KW-0479">Metal-binding</keyword>
<evidence type="ECO:0000313" key="8">
    <source>
        <dbReference type="Proteomes" id="UP000005240"/>
    </source>
</evidence>
<dbReference type="VEuPathDB" id="FungiDB:PTTG_25889"/>
<feature type="domain" description="RING-type" evidence="5">
    <location>
        <begin position="97"/>
        <end position="141"/>
    </location>
</feature>
<evidence type="ECO:0000256" key="1">
    <source>
        <dbReference type="ARBA" id="ARBA00022723"/>
    </source>
</evidence>
<dbReference type="InterPro" id="IPR013083">
    <property type="entry name" value="Znf_RING/FYVE/PHD"/>
</dbReference>
<sequence length="228" mass="25589">MNSVNRLSRIDALKESQDVSSSQDCAIAMLASGYQSHTPVQGLAHRRDFNHRNLQGSRENLKRHSSHPDLNGPIVIDIPDDDQQGEPVTWRKFQEPCPICLEWIRAEETTEWNGCGHEFHKTCIDKAKKKMKEKLVCPLCRRLPSGEESPVADLALGFEGIINILHNHLQNENTRARVKFWMAIQVFTVVVIYGVQIEAKAALPLQSLGSVDPLSISTQHSNPMPPPT</sequence>
<reference evidence="6" key="2">
    <citation type="submission" date="2016-05" db="EMBL/GenBank/DDBJ databases">
        <title>Comparative analysis highlights variable genome content of wheat rusts and divergence of the mating loci.</title>
        <authorList>
            <person name="Cuomo C.A."/>
            <person name="Bakkeren G."/>
            <person name="Szabo L."/>
            <person name="Khalil H."/>
            <person name="Joly D."/>
            <person name="Goldberg J."/>
            <person name="Young S."/>
            <person name="Zeng Q."/>
            <person name="Fellers J."/>
        </authorList>
    </citation>
    <scope>NUCLEOTIDE SEQUENCE [LARGE SCALE GENOMIC DNA]</scope>
    <source>
        <strain evidence="6">1-1 BBBD Race 1</strain>
    </source>
</reference>
<dbReference type="GO" id="GO:0016567">
    <property type="term" value="P:protein ubiquitination"/>
    <property type="evidence" value="ECO:0007669"/>
    <property type="project" value="TreeGrafter"/>
</dbReference>
<dbReference type="OrthoDB" id="551663at2759"/>
<dbReference type="InterPro" id="IPR001841">
    <property type="entry name" value="Znf_RING"/>
</dbReference>
<dbReference type="AlphaFoldDB" id="A0A180GZM7"/>
<evidence type="ECO:0000256" key="3">
    <source>
        <dbReference type="ARBA" id="ARBA00022833"/>
    </source>
</evidence>
<dbReference type="SMART" id="SM00184">
    <property type="entry name" value="RING"/>
    <property type="match status" value="1"/>
</dbReference>
<reference evidence="6" key="1">
    <citation type="submission" date="2009-11" db="EMBL/GenBank/DDBJ databases">
        <authorList>
            <consortium name="The Broad Institute Genome Sequencing Platform"/>
            <person name="Ward D."/>
            <person name="Feldgarden M."/>
            <person name="Earl A."/>
            <person name="Young S.K."/>
            <person name="Zeng Q."/>
            <person name="Koehrsen M."/>
            <person name="Alvarado L."/>
            <person name="Berlin A."/>
            <person name="Bochicchio J."/>
            <person name="Borenstein D."/>
            <person name="Chapman S.B."/>
            <person name="Chen Z."/>
            <person name="Engels R."/>
            <person name="Freedman E."/>
            <person name="Gellesch M."/>
            <person name="Goldberg J."/>
            <person name="Griggs A."/>
            <person name="Gujja S."/>
            <person name="Heilman E."/>
            <person name="Heiman D."/>
            <person name="Hepburn T."/>
            <person name="Howarth C."/>
            <person name="Jen D."/>
            <person name="Larson L."/>
            <person name="Lewis B."/>
            <person name="Mehta T."/>
            <person name="Park D."/>
            <person name="Pearson M."/>
            <person name="Roberts A."/>
            <person name="Saif S."/>
            <person name="Shea T."/>
            <person name="Shenoy N."/>
            <person name="Sisk P."/>
            <person name="Stolte C."/>
            <person name="Sykes S."/>
            <person name="Thomson T."/>
            <person name="Walk T."/>
            <person name="White J."/>
            <person name="Yandava C."/>
            <person name="Izard J."/>
            <person name="Baranova O.V."/>
            <person name="Blanton J.M."/>
            <person name="Tanner A.C."/>
            <person name="Dewhirst F.E."/>
            <person name="Haas B."/>
            <person name="Nusbaum C."/>
            <person name="Birren B."/>
        </authorList>
    </citation>
    <scope>NUCLEOTIDE SEQUENCE [LARGE SCALE GENOMIC DNA]</scope>
    <source>
        <strain evidence="6">1-1 BBBD Race 1</strain>
    </source>
</reference>
<dbReference type="PROSITE" id="PS50089">
    <property type="entry name" value="ZF_RING_2"/>
    <property type="match status" value="1"/>
</dbReference>
<dbReference type="EMBL" id="ADAS02000010">
    <property type="protein sequence ID" value="OAV97951.1"/>
    <property type="molecule type" value="Genomic_DNA"/>
</dbReference>
<reference evidence="7" key="4">
    <citation type="submission" date="2025-05" db="UniProtKB">
        <authorList>
            <consortium name="EnsemblFungi"/>
        </authorList>
    </citation>
    <scope>IDENTIFICATION</scope>
    <source>
        <strain evidence="7">isolate 1-1 / race 1 (BBBD)</strain>
    </source>
</reference>
<reference evidence="7 8" key="3">
    <citation type="journal article" date="2017" name="G3 (Bethesda)">
        <title>Comparative analysis highlights variable genome content of wheat rusts and divergence of the mating loci.</title>
        <authorList>
            <person name="Cuomo C.A."/>
            <person name="Bakkeren G."/>
            <person name="Khalil H.B."/>
            <person name="Panwar V."/>
            <person name="Joly D."/>
            <person name="Linning R."/>
            <person name="Sakthikumar S."/>
            <person name="Song X."/>
            <person name="Adiconis X."/>
            <person name="Fan L."/>
            <person name="Goldberg J.M."/>
            <person name="Levin J.Z."/>
            <person name="Young S."/>
            <person name="Zeng Q."/>
            <person name="Anikster Y."/>
            <person name="Bruce M."/>
            <person name="Wang M."/>
            <person name="Yin C."/>
            <person name="McCallum B."/>
            <person name="Szabo L.J."/>
            <person name="Hulbert S."/>
            <person name="Chen X."/>
            <person name="Fellers J.P."/>
        </authorList>
    </citation>
    <scope>NUCLEOTIDE SEQUENCE</scope>
    <source>
        <strain evidence="7">isolate 1-1 / race 1 (BBBD)</strain>
        <strain evidence="8">Isolate 1-1 / race 1 (BBBD)</strain>
    </source>
</reference>
<keyword evidence="8" id="KW-1185">Reference proteome</keyword>
<accession>A0A180GZM7</accession>
<evidence type="ECO:0000313" key="7">
    <source>
        <dbReference type="EnsemblFungi" id="PTTG_25889-t43_1-p1"/>
    </source>
</evidence>
<dbReference type="GO" id="GO:0008270">
    <property type="term" value="F:zinc ion binding"/>
    <property type="evidence" value="ECO:0007669"/>
    <property type="project" value="UniProtKB-KW"/>
</dbReference>
<evidence type="ECO:0000256" key="4">
    <source>
        <dbReference type="PROSITE-ProRule" id="PRU00175"/>
    </source>
</evidence>
<name>A0A180GZM7_PUCT1</name>
<gene>
    <name evidence="6" type="ORF">PTTG_25889</name>
</gene>
<dbReference type="PANTHER" id="PTHR45969">
    <property type="entry name" value="RING ZINC FINGER PROTEIN-RELATED"/>
    <property type="match status" value="1"/>
</dbReference>